<feature type="non-terminal residue" evidence="1">
    <location>
        <position position="175"/>
    </location>
</feature>
<protein>
    <submittedName>
        <fullName evidence="1">Uncharacterized protein</fullName>
    </submittedName>
</protein>
<organism evidence="1 2">
    <name type="scientific">Exidia glandulosa HHB12029</name>
    <dbReference type="NCBI Taxonomy" id="1314781"/>
    <lineage>
        <taxon>Eukaryota</taxon>
        <taxon>Fungi</taxon>
        <taxon>Dikarya</taxon>
        <taxon>Basidiomycota</taxon>
        <taxon>Agaricomycotina</taxon>
        <taxon>Agaricomycetes</taxon>
        <taxon>Auriculariales</taxon>
        <taxon>Exidiaceae</taxon>
        <taxon>Exidia</taxon>
    </lineage>
</organism>
<reference evidence="1 2" key="1">
    <citation type="journal article" date="2016" name="Mol. Biol. Evol.">
        <title>Comparative Genomics of Early-Diverging Mushroom-Forming Fungi Provides Insights into the Origins of Lignocellulose Decay Capabilities.</title>
        <authorList>
            <person name="Nagy L.G."/>
            <person name="Riley R."/>
            <person name="Tritt A."/>
            <person name="Adam C."/>
            <person name="Daum C."/>
            <person name="Floudas D."/>
            <person name="Sun H."/>
            <person name="Yadav J.S."/>
            <person name="Pangilinan J."/>
            <person name="Larsson K.H."/>
            <person name="Matsuura K."/>
            <person name="Barry K."/>
            <person name="Labutti K."/>
            <person name="Kuo R."/>
            <person name="Ohm R.A."/>
            <person name="Bhattacharya S.S."/>
            <person name="Shirouzu T."/>
            <person name="Yoshinaga Y."/>
            <person name="Martin F.M."/>
            <person name="Grigoriev I.V."/>
            <person name="Hibbett D.S."/>
        </authorList>
    </citation>
    <scope>NUCLEOTIDE SEQUENCE [LARGE SCALE GENOMIC DNA]</scope>
    <source>
        <strain evidence="1 2">HHB12029</strain>
    </source>
</reference>
<sequence length="175" mass="19720">MAASYGSAEQPSWCPECLRTVAYGMSQDNSIILELRTQCHQFWNACIAIAATPRSPDELRSLQLTFLRRVRACKQQHAGRWAMRVSPQNMCTVFIDCILGCVLTGLSFGDKAVASRTKPNQRFNKPGHWPTCVADLFPRGEKESVEVYVFWCCQLFSTTPVYALNSLLRIARPIV</sequence>
<evidence type="ECO:0000313" key="1">
    <source>
        <dbReference type="EMBL" id="KZV99390.1"/>
    </source>
</evidence>
<dbReference type="Proteomes" id="UP000077266">
    <property type="component" value="Unassembled WGS sequence"/>
</dbReference>
<accession>A0A165MK70</accession>
<proteinExistence type="predicted"/>
<dbReference type="InParanoid" id="A0A165MK70"/>
<gene>
    <name evidence="1" type="ORF">EXIGLDRAFT_725347</name>
</gene>
<dbReference type="AlphaFoldDB" id="A0A165MK70"/>
<name>A0A165MK70_EXIGL</name>
<dbReference type="EMBL" id="KV425910">
    <property type="protein sequence ID" value="KZV99390.1"/>
    <property type="molecule type" value="Genomic_DNA"/>
</dbReference>
<evidence type="ECO:0000313" key="2">
    <source>
        <dbReference type="Proteomes" id="UP000077266"/>
    </source>
</evidence>
<keyword evidence="2" id="KW-1185">Reference proteome</keyword>